<dbReference type="InterPro" id="IPR010756">
    <property type="entry name" value="Tls1-like"/>
</dbReference>
<dbReference type="AlphaFoldDB" id="A0A0D6EH01"/>
<accession>A0A0D6EH01</accession>
<dbReference type="GO" id="GO:0000398">
    <property type="term" value="P:mRNA splicing, via spliceosome"/>
    <property type="evidence" value="ECO:0007669"/>
    <property type="project" value="TreeGrafter"/>
</dbReference>
<evidence type="ECO:0000313" key="6">
    <source>
        <dbReference type="Proteomes" id="UP000243876"/>
    </source>
</evidence>
<protein>
    <submittedName>
        <fullName evidence="5">SPOSA6832_00750-mRNA-1:cds</fullName>
    </submittedName>
</protein>
<proteinExistence type="inferred from homology"/>
<sequence>MAYIESELQKKRSGLDPSAPAASTSNKPYDPRDELYKVAEKYKFADVAAQEQGKKDKDDDEGNVTLSTSMLMGIPEVDLGIDTKLKNIEATEKAKRQLYDAQMAARKKAEEDKEEFAVDRFYRHQRPLESDADALAKARAAALNPAEAEVEEEHRRHRASGRRETATDDMAMERFKKRQRQNWGK</sequence>
<feature type="compositionally biased region" description="Basic and acidic residues" evidence="4">
    <location>
        <begin position="161"/>
        <end position="174"/>
    </location>
</feature>
<keyword evidence="6" id="KW-1185">Reference proteome</keyword>
<dbReference type="Proteomes" id="UP000243876">
    <property type="component" value="Unassembled WGS sequence"/>
</dbReference>
<feature type="compositionally biased region" description="Basic residues" evidence="4">
    <location>
        <begin position="175"/>
        <end position="185"/>
    </location>
</feature>
<dbReference type="OrthoDB" id="5627at2759"/>
<dbReference type="PANTHER" id="PTHR13486:SF2">
    <property type="entry name" value="SPLICING FACTOR C9ORF78"/>
    <property type="match status" value="1"/>
</dbReference>
<evidence type="ECO:0000256" key="2">
    <source>
        <dbReference type="ARBA" id="ARBA00007643"/>
    </source>
</evidence>
<keyword evidence="3" id="KW-0539">Nucleus</keyword>
<feature type="non-terminal residue" evidence="5">
    <location>
        <position position="1"/>
    </location>
</feature>
<dbReference type="PANTHER" id="PTHR13486">
    <property type="entry name" value="TELOMERE LENGTH AND SILENCING PROTEIN 1 TLS1 FAMILY MEMBER"/>
    <property type="match status" value="1"/>
</dbReference>
<dbReference type="Pfam" id="PF07052">
    <property type="entry name" value="Hep_59"/>
    <property type="match status" value="1"/>
</dbReference>
<comment type="similarity">
    <text evidence="2">Belongs to the TLS1 family.</text>
</comment>
<gene>
    <name evidence="5" type="primary">SPOSA6832_00750</name>
</gene>
<name>A0A0D6EH01_SPOSA</name>
<dbReference type="GO" id="GO:0005681">
    <property type="term" value="C:spliceosomal complex"/>
    <property type="evidence" value="ECO:0007669"/>
    <property type="project" value="TreeGrafter"/>
</dbReference>
<evidence type="ECO:0000256" key="3">
    <source>
        <dbReference type="ARBA" id="ARBA00023242"/>
    </source>
</evidence>
<feature type="region of interest" description="Disordered" evidence="4">
    <location>
        <begin position="136"/>
        <end position="185"/>
    </location>
</feature>
<dbReference type="EMBL" id="CENE01000002">
    <property type="protein sequence ID" value="CEQ39229.1"/>
    <property type="molecule type" value="Genomic_DNA"/>
</dbReference>
<feature type="region of interest" description="Disordered" evidence="4">
    <location>
        <begin position="1"/>
        <end position="32"/>
    </location>
</feature>
<evidence type="ECO:0000256" key="1">
    <source>
        <dbReference type="ARBA" id="ARBA00004123"/>
    </source>
</evidence>
<evidence type="ECO:0000313" key="5">
    <source>
        <dbReference type="EMBL" id="CEQ39229.1"/>
    </source>
</evidence>
<organism evidence="5 6">
    <name type="scientific">Sporidiobolus salmonicolor</name>
    <name type="common">Yeast-like fungus</name>
    <name type="synonym">Sporobolomyces salmonicolor</name>
    <dbReference type="NCBI Taxonomy" id="5005"/>
    <lineage>
        <taxon>Eukaryota</taxon>
        <taxon>Fungi</taxon>
        <taxon>Dikarya</taxon>
        <taxon>Basidiomycota</taxon>
        <taxon>Pucciniomycotina</taxon>
        <taxon>Microbotryomycetes</taxon>
        <taxon>Sporidiobolales</taxon>
        <taxon>Sporidiobolaceae</taxon>
        <taxon>Sporobolomyces</taxon>
    </lineage>
</organism>
<feature type="compositionally biased region" description="Low complexity" evidence="4">
    <location>
        <begin position="136"/>
        <end position="147"/>
    </location>
</feature>
<reference evidence="6" key="1">
    <citation type="submission" date="2015-02" db="EMBL/GenBank/DDBJ databases">
        <authorList>
            <person name="Gon?alves P."/>
        </authorList>
    </citation>
    <scope>NUCLEOTIDE SEQUENCE [LARGE SCALE GENOMIC DNA]</scope>
</reference>
<evidence type="ECO:0000256" key="4">
    <source>
        <dbReference type="SAM" id="MobiDB-lite"/>
    </source>
</evidence>
<comment type="subcellular location">
    <subcellularLocation>
        <location evidence="1">Nucleus</location>
    </subcellularLocation>
</comment>